<sequence length="287" mass="33705">MRHLDIDFNQLQLPDGWHKKAQELLDSLKAAQNDVQRSEIIKRNQDHWKAVKHVLESLFNYKCWYTEAPQQGTDVDVDHFRPKKRVQETLSTAEPHEGYWWLTFSIQNYRCSCIVANRRRTDVKTGVTGGKADHFPLCDEGMRARTPDCDLEEEQPILLDPLKATDVQLLQFKPDGEVMPRFSKEKHARKFMRADQSILFYNLNHSDFVRCRMELRDQIDREVNAAKRYFNKLETGDADNDFAYEQTICRLMEMTSKRAPFSSFCIAYLDGFKHKPEYEGVLDAVYL</sequence>
<accession>A0A6N6JYW1</accession>
<dbReference type="RefSeq" id="WP_149692519.1">
    <property type="nucleotide sequence ID" value="NZ_QRDC01000039.1"/>
</dbReference>
<evidence type="ECO:0000313" key="2">
    <source>
        <dbReference type="Proteomes" id="UP000468420"/>
    </source>
</evidence>
<comment type="caution">
    <text evidence="1">The sequence shown here is derived from an EMBL/GenBank/DDBJ whole genome shotgun (WGS) entry which is preliminary data.</text>
</comment>
<gene>
    <name evidence="1" type="ORF">DXF85_24200</name>
</gene>
<organism evidence="1 2">
    <name type="scientific">Citrobacter pasteurii</name>
    <dbReference type="NCBI Taxonomy" id="1563222"/>
    <lineage>
        <taxon>Bacteria</taxon>
        <taxon>Pseudomonadati</taxon>
        <taxon>Pseudomonadota</taxon>
        <taxon>Gammaproteobacteria</taxon>
        <taxon>Enterobacterales</taxon>
        <taxon>Enterobacteriaceae</taxon>
        <taxon>Citrobacter</taxon>
    </lineage>
</organism>
<dbReference type="EMBL" id="QRDC01000039">
    <property type="protein sequence ID" value="KAA1272531.1"/>
    <property type="molecule type" value="Genomic_DNA"/>
</dbReference>
<evidence type="ECO:0000313" key="1">
    <source>
        <dbReference type="EMBL" id="KAA1272531.1"/>
    </source>
</evidence>
<protein>
    <submittedName>
        <fullName evidence="1">Uncharacterized protein</fullName>
    </submittedName>
</protein>
<proteinExistence type="predicted"/>
<name>A0A6N6JYW1_9ENTR</name>
<dbReference type="AlphaFoldDB" id="A0A6N6JYW1"/>
<reference evidence="1 2" key="1">
    <citation type="submission" date="2018-08" db="EMBL/GenBank/DDBJ databases">
        <title>Complete genomic analysis of a Citrobacter pasteurii isolated from cockles (Cerastoderma edule) containing a new chromosomic qnrB allele.</title>
        <authorList>
            <person name="Rodrigues A."/>
            <person name="Baptista T."/>
            <person name="Quesada A."/>
            <person name="Campos M.J."/>
        </authorList>
    </citation>
    <scope>NUCLEOTIDE SEQUENCE [LARGE SCALE GENOMIC DNA]</scope>
    <source>
        <strain evidence="1 2">BA18</strain>
    </source>
</reference>
<dbReference type="Gene3D" id="1.10.30.50">
    <property type="match status" value="1"/>
</dbReference>
<dbReference type="Proteomes" id="UP000468420">
    <property type="component" value="Unassembled WGS sequence"/>
</dbReference>